<feature type="transmembrane region" description="Helical" evidence="1">
    <location>
        <begin position="6"/>
        <end position="23"/>
    </location>
</feature>
<dbReference type="EMBL" id="JAHSPR010000003">
    <property type="protein sequence ID" value="MBV4396680.1"/>
    <property type="molecule type" value="Genomic_DNA"/>
</dbReference>
<evidence type="ECO:0000313" key="2">
    <source>
        <dbReference type="EMBL" id="MBV4396680.1"/>
    </source>
</evidence>
<proteinExistence type="predicted"/>
<evidence type="ECO:0000256" key="1">
    <source>
        <dbReference type="SAM" id="Phobius"/>
    </source>
</evidence>
<accession>A0ABS6NM30</accession>
<sequence>MSVSELTFSIVLILGDVVCLVGNPMRKKRQMGPCNLSALCDFDDPMCLSLLPFKKVRQAIAFILRVFRLNSVNSVENEIDFTA</sequence>
<organism evidence="2 3">
    <name type="scientific">Advenella alkanexedens</name>
    <dbReference type="NCBI Taxonomy" id="1481665"/>
    <lineage>
        <taxon>Bacteria</taxon>
        <taxon>Pseudomonadati</taxon>
        <taxon>Pseudomonadota</taxon>
        <taxon>Betaproteobacteria</taxon>
        <taxon>Burkholderiales</taxon>
        <taxon>Alcaligenaceae</taxon>
    </lineage>
</organism>
<keyword evidence="1" id="KW-0812">Transmembrane</keyword>
<keyword evidence="1" id="KW-1133">Transmembrane helix</keyword>
<comment type="caution">
    <text evidence="2">The sequence shown here is derived from an EMBL/GenBank/DDBJ whole genome shotgun (WGS) entry which is preliminary data.</text>
</comment>
<dbReference type="Proteomes" id="UP000722165">
    <property type="component" value="Unassembled WGS sequence"/>
</dbReference>
<keyword evidence="1" id="KW-0472">Membrane</keyword>
<evidence type="ECO:0008006" key="4">
    <source>
        <dbReference type="Google" id="ProtNLM"/>
    </source>
</evidence>
<name>A0ABS6NM30_9BURK</name>
<evidence type="ECO:0000313" key="3">
    <source>
        <dbReference type="Proteomes" id="UP000722165"/>
    </source>
</evidence>
<keyword evidence="3" id="KW-1185">Reference proteome</keyword>
<dbReference type="RefSeq" id="WP_169292948.1">
    <property type="nucleotide sequence ID" value="NZ_CP130490.1"/>
</dbReference>
<reference evidence="2 3" key="1">
    <citation type="submission" date="2021-06" db="EMBL/GenBank/DDBJ databases">
        <authorList>
            <person name="Lu T."/>
            <person name="Wang Q."/>
            <person name="Han X."/>
        </authorList>
    </citation>
    <scope>NUCLEOTIDE SEQUENCE [LARGE SCALE GENOMIC DNA]</scope>
    <source>
        <strain evidence="2 3">LAM0050</strain>
    </source>
</reference>
<gene>
    <name evidence="2" type="ORF">KU392_05320</name>
</gene>
<protein>
    <recommendedName>
        <fullName evidence="4">Secreted protein</fullName>
    </recommendedName>
</protein>